<dbReference type="Proteomes" id="UP000704712">
    <property type="component" value="Unassembled WGS sequence"/>
</dbReference>
<name>A0A8S9V5T1_PHYIN</name>
<evidence type="ECO:0000313" key="1">
    <source>
        <dbReference type="EMBL" id="KAF4146772.1"/>
    </source>
</evidence>
<reference evidence="1" key="1">
    <citation type="submission" date="2020-03" db="EMBL/GenBank/DDBJ databases">
        <title>Hybrid Assembly of Korean Phytophthora infestans isolates.</title>
        <authorList>
            <person name="Prokchorchik M."/>
            <person name="Lee Y."/>
            <person name="Seo J."/>
            <person name="Cho J.-H."/>
            <person name="Park Y.-E."/>
            <person name="Jang D.-C."/>
            <person name="Im J.-S."/>
            <person name="Choi J.-G."/>
            <person name="Park H.-J."/>
            <person name="Lee G.-B."/>
            <person name="Lee Y.-G."/>
            <person name="Hong S.-Y."/>
            <person name="Cho K."/>
            <person name="Sohn K.H."/>
        </authorList>
    </citation>
    <scope>NUCLEOTIDE SEQUENCE</scope>
    <source>
        <strain evidence="1">KR_2_A2</strain>
    </source>
</reference>
<comment type="caution">
    <text evidence="1">The sequence shown here is derived from an EMBL/GenBank/DDBJ whole genome shotgun (WGS) entry which is preliminary data.</text>
</comment>
<organism evidence="1 2">
    <name type="scientific">Phytophthora infestans</name>
    <name type="common">Potato late blight agent</name>
    <name type="synonym">Botrytis infestans</name>
    <dbReference type="NCBI Taxonomy" id="4787"/>
    <lineage>
        <taxon>Eukaryota</taxon>
        <taxon>Sar</taxon>
        <taxon>Stramenopiles</taxon>
        <taxon>Oomycota</taxon>
        <taxon>Peronosporomycetes</taxon>
        <taxon>Peronosporales</taxon>
        <taxon>Peronosporaceae</taxon>
        <taxon>Phytophthora</taxon>
    </lineage>
</organism>
<dbReference type="EMBL" id="JAACNO010000560">
    <property type="protein sequence ID" value="KAF4146772.1"/>
    <property type="molecule type" value="Genomic_DNA"/>
</dbReference>
<sequence length="141" mass="15748">MSSGATISVPTYVTQAIRDYVPRRLYCGSKAQGSRGGFIILDWGVRVSAQLDGKEYAGWICLGSHECRLQNRIIQLYGSASKATKHLSEEHLLTATKVTVENERKRGRAEQLRSVIVTGDNSRRINLPLETMRVVNNNLPF</sequence>
<accession>A0A8S9V5T1</accession>
<proteinExistence type="predicted"/>
<gene>
    <name evidence="1" type="ORF">GN958_ATG04026</name>
</gene>
<evidence type="ECO:0000313" key="2">
    <source>
        <dbReference type="Proteomes" id="UP000704712"/>
    </source>
</evidence>
<dbReference type="AlphaFoldDB" id="A0A8S9V5T1"/>
<protein>
    <submittedName>
        <fullName evidence="1">Uncharacterized protein</fullName>
    </submittedName>
</protein>